<comment type="caution">
    <text evidence="2">The sequence shown here is derived from an EMBL/GenBank/DDBJ whole genome shotgun (WGS) entry which is preliminary data.</text>
</comment>
<name>A0A819CLM3_9BILA</name>
<evidence type="ECO:0000313" key="2">
    <source>
        <dbReference type="EMBL" id="CAF3814247.1"/>
    </source>
</evidence>
<dbReference type="AlphaFoldDB" id="A0A819CLM3"/>
<dbReference type="EMBL" id="CAJOAX010002711">
    <property type="protein sequence ID" value="CAF3814247.1"/>
    <property type="molecule type" value="Genomic_DNA"/>
</dbReference>
<sequence>MNTEQNSSIASQSKTSSLQDTSTNISFTSAIDCDSIISTNRPSTIGRTTAAIVTSFALPGVDIVICEKANDWY</sequence>
<dbReference type="Proteomes" id="UP000663823">
    <property type="component" value="Unassembled WGS sequence"/>
</dbReference>
<evidence type="ECO:0000256" key="1">
    <source>
        <dbReference type="SAM" id="MobiDB-lite"/>
    </source>
</evidence>
<feature type="region of interest" description="Disordered" evidence="1">
    <location>
        <begin position="1"/>
        <end position="20"/>
    </location>
</feature>
<organism evidence="2 3">
    <name type="scientific">Rotaria sordida</name>
    <dbReference type="NCBI Taxonomy" id="392033"/>
    <lineage>
        <taxon>Eukaryota</taxon>
        <taxon>Metazoa</taxon>
        <taxon>Spiralia</taxon>
        <taxon>Gnathifera</taxon>
        <taxon>Rotifera</taxon>
        <taxon>Eurotatoria</taxon>
        <taxon>Bdelloidea</taxon>
        <taxon>Philodinida</taxon>
        <taxon>Philodinidae</taxon>
        <taxon>Rotaria</taxon>
    </lineage>
</organism>
<protein>
    <submittedName>
        <fullName evidence="2">Uncharacterized protein</fullName>
    </submittedName>
</protein>
<gene>
    <name evidence="2" type="ORF">OTI717_LOCUS19010</name>
</gene>
<proteinExistence type="predicted"/>
<evidence type="ECO:0000313" key="3">
    <source>
        <dbReference type="Proteomes" id="UP000663823"/>
    </source>
</evidence>
<accession>A0A819CLM3</accession>
<reference evidence="2" key="1">
    <citation type="submission" date="2021-02" db="EMBL/GenBank/DDBJ databases">
        <authorList>
            <person name="Nowell W R."/>
        </authorList>
    </citation>
    <scope>NUCLEOTIDE SEQUENCE</scope>
</reference>